<evidence type="ECO:0000313" key="2">
    <source>
        <dbReference type="Proteomes" id="UP001589619"/>
    </source>
</evidence>
<organism evidence="1 2">
    <name type="scientific">Paenibacillus hodogayensis</name>
    <dbReference type="NCBI Taxonomy" id="279208"/>
    <lineage>
        <taxon>Bacteria</taxon>
        <taxon>Bacillati</taxon>
        <taxon>Bacillota</taxon>
        <taxon>Bacilli</taxon>
        <taxon>Bacillales</taxon>
        <taxon>Paenibacillaceae</taxon>
        <taxon>Paenibacillus</taxon>
    </lineage>
</organism>
<dbReference type="InterPro" id="IPR008979">
    <property type="entry name" value="Galactose-bd-like_sf"/>
</dbReference>
<reference evidence="1 2" key="1">
    <citation type="submission" date="2024-09" db="EMBL/GenBank/DDBJ databases">
        <authorList>
            <person name="Sun Q."/>
            <person name="Mori K."/>
        </authorList>
    </citation>
    <scope>NUCLEOTIDE SEQUENCE [LARGE SCALE GENOMIC DNA]</scope>
    <source>
        <strain evidence="1 2">JCM 12520</strain>
    </source>
</reference>
<protein>
    <recommendedName>
        <fullName evidence="3">CBM6 domain-containing protein</fullName>
    </recommendedName>
</protein>
<comment type="caution">
    <text evidence="1">The sequence shown here is derived from an EMBL/GenBank/DDBJ whole genome shotgun (WGS) entry which is preliminary data.</text>
</comment>
<sequence>MDPVQSTSATANRSNASGAYNPDAADTWGLVLKTNGSSWQKLYQQVAYEPNTKYRVAFNGKTNGSAAQGRVYIHDRTSNTILGSVIFNNTAWQSYTFDFMAPSASGHTLELWLAHADYTVAGGTAYFDDISLNGWYPYIVHDGMIGVPLAEFIRLVDRNPTALSAYASKAAAYRDFIEQQLVPRWESSSYLGNTWVSASSTAGYYKEPPNVDSFATTTVLDPLPYNQYLAFAELLAIMHDVNGNASYLDKAKKMGQTFKNSLTTTGSAYKWDYAGYAARTEDTSHANVDLTAVTELFNKGYIYSGTDMNRFASTLTTKVWNQSSTAPKLHNYVDGTQGTLASDYMYTKDLSGWLKLAQFDPNVWAIGAEQYRSSPPVRFIEALVLSQIMKWDPVKLVNQGLELKSAQDATLPARWTRFQSTAATAYLDSANKASGSYGLTIVANGTSWQKVYQEWEKYKASTGYTVTFDAKTDGSAAGGKIWVVNETAGTTIAAYNFVNTAWQSHTFTFTAPANATDAVRIYLGHNSYTTSGGKAYFDNVVVKQTGDAW</sequence>
<gene>
    <name evidence="1" type="ORF">ACFFNY_15340</name>
</gene>
<dbReference type="SUPFAM" id="SSF49785">
    <property type="entry name" value="Galactose-binding domain-like"/>
    <property type="match status" value="2"/>
</dbReference>
<evidence type="ECO:0000313" key="1">
    <source>
        <dbReference type="EMBL" id="MFB9752938.1"/>
    </source>
</evidence>
<evidence type="ECO:0008006" key="3">
    <source>
        <dbReference type="Google" id="ProtNLM"/>
    </source>
</evidence>
<dbReference type="Gene3D" id="2.60.120.260">
    <property type="entry name" value="Galactose-binding domain-like"/>
    <property type="match status" value="2"/>
</dbReference>
<name>A0ABV5VXG6_9BACL</name>
<dbReference type="EMBL" id="JBHMAG010000012">
    <property type="protein sequence ID" value="MFB9752938.1"/>
    <property type="molecule type" value="Genomic_DNA"/>
</dbReference>
<dbReference type="RefSeq" id="WP_344902828.1">
    <property type="nucleotide sequence ID" value="NZ_BAAAYO010000001.1"/>
</dbReference>
<dbReference type="Proteomes" id="UP001589619">
    <property type="component" value="Unassembled WGS sequence"/>
</dbReference>
<accession>A0ABV5VXG6</accession>
<proteinExistence type="predicted"/>
<keyword evidence="2" id="KW-1185">Reference proteome</keyword>